<dbReference type="KEGG" id="xbv:XBW1_1411"/>
<reference evidence="1 2" key="1">
    <citation type="submission" date="2014-02" db="EMBL/GenBank/DDBJ databases">
        <authorList>
            <person name="Genoscope - CEA"/>
        </authorList>
    </citation>
    <scope>NUCLEOTIDE SEQUENCE [LARGE SCALE GENOMIC DNA]</scope>
    <source>
        <strain evidence="1 2">CS03</strain>
    </source>
</reference>
<gene>
    <name evidence="1" type="ORF">XBW1_1411</name>
</gene>
<sequence>MFLLRDNAHQRTCIYLENTLFNIIFFTHYNFPEYNPALLDLLPD</sequence>
<protein>
    <submittedName>
        <fullName evidence="1">Uncharacterized protein</fullName>
    </submittedName>
</protein>
<accession>A0A0B6X7X0</accession>
<dbReference type="AlphaFoldDB" id="A0A0B6X7X0"/>
<evidence type="ECO:0000313" key="1">
    <source>
        <dbReference type="EMBL" id="CDM88768.1"/>
    </source>
</evidence>
<name>A0A0B6X7X0_XENBV</name>
<dbReference type="Proteomes" id="UP000032930">
    <property type="component" value="Chromosome"/>
</dbReference>
<proteinExistence type="predicted"/>
<evidence type="ECO:0000313" key="2">
    <source>
        <dbReference type="Proteomes" id="UP000032930"/>
    </source>
</evidence>
<organism evidence="1 2">
    <name type="scientific">Xenorhabdus bovienii</name>
    <name type="common">Xenorhabdus nematophila subsp. bovienii</name>
    <dbReference type="NCBI Taxonomy" id="40576"/>
    <lineage>
        <taxon>Bacteria</taxon>
        <taxon>Pseudomonadati</taxon>
        <taxon>Pseudomonadota</taxon>
        <taxon>Gammaproteobacteria</taxon>
        <taxon>Enterobacterales</taxon>
        <taxon>Morganellaceae</taxon>
        <taxon>Xenorhabdus</taxon>
    </lineage>
</organism>
<dbReference type="EMBL" id="FO818637">
    <property type="protein sequence ID" value="CDM88768.1"/>
    <property type="molecule type" value="Genomic_DNA"/>
</dbReference>